<reference evidence="2 3" key="1">
    <citation type="submission" date="2019-06" db="EMBL/GenBank/DDBJ databases">
        <title>Genome sequence of Rhodobacteraceae bacterium D4M1.</title>
        <authorList>
            <person name="Cao J."/>
        </authorList>
    </citation>
    <scope>NUCLEOTIDE SEQUENCE [LARGE SCALE GENOMIC DNA]</scope>
    <source>
        <strain evidence="2 3">D4M1</strain>
    </source>
</reference>
<dbReference type="KEGG" id="ppru:FDP22_00130"/>
<dbReference type="RefSeq" id="WP_138575826.1">
    <property type="nucleotide sequence ID" value="NZ_CP040818.1"/>
</dbReference>
<feature type="transmembrane region" description="Helical" evidence="1">
    <location>
        <begin position="43"/>
        <end position="65"/>
    </location>
</feature>
<protein>
    <recommendedName>
        <fullName evidence="4">PH domain-containing protein</fullName>
    </recommendedName>
</protein>
<feature type="transmembrane region" description="Helical" evidence="1">
    <location>
        <begin position="19"/>
        <end position="37"/>
    </location>
</feature>
<evidence type="ECO:0000313" key="2">
    <source>
        <dbReference type="EMBL" id="QDL90343.1"/>
    </source>
</evidence>
<dbReference type="AlphaFoldDB" id="A0A5B8FWG4"/>
<keyword evidence="1" id="KW-0472">Membrane</keyword>
<evidence type="ECO:0008006" key="4">
    <source>
        <dbReference type="Google" id="ProtNLM"/>
    </source>
</evidence>
<keyword evidence="1" id="KW-0812">Transmembrane</keyword>
<organism evidence="2 3">
    <name type="scientific">Paroceanicella profunda</name>
    <dbReference type="NCBI Taxonomy" id="2579971"/>
    <lineage>
        <taxon>Bacteria</taxon>
        <taxon>Pseudomonadati</taxon>
        <taxon>Pseudomonadota</taxon>
        <taxon>Alphaproteobacteria</taxon>
        <taxon>Rhodobacterales</taxon>
        <taxon>Paracoccaceae</taxon>
        <taxon>Paroceanicella</taxon>
    </lineage>
</organism>
<gene>
    <name evidence="2" type="ORF">FDP22_00130</name>
</gene>
<dbReference type="OrthoDB" id="7862519at2"/>
<evidence type="ECO:0000313" key="3">
    <source>
        <dbReference type="Proteomes" id="UP000305888"/>
    </source>
</evidence>
<proteinExistence type="predicted"/>
<name>A0A5B8FWG4_9RHOB</name>
<dbReference type="Proteomes" id="UP000305888">
    <property type="component" value="Chromosome"/>
</dbReference>
<accession>A0A5B8FWG4</accession>
<keyword evidence="1" id="KW-1133">Transmembrane helix</keyword>
<keyword evidence="3" id="KW-1185">Reference proteome</keyword>
<dbReference type="EMBL" id="CP040818">
    <property type="protein sequence ID" value="QDL90343.1"/>
    <property type="molecule type" value="Genomic_DNA"/>
</dbReference>
<sequence>MTTAPSPIARLGCAAPRRVIATAVLGALGVFLLVLAVEQAGSGAWKTLVLALAGLGTLALTLLVWRATGSTVLLTEEALTTSEGTLLCPVSEIVAVESGFLAFRPANGFVLRLKSPAPRGFAPGLWWRFGRRLGVGGSVSAQEAKVMAQAISLQIAARAAPADAADPADPA</sequence>
<evidence type="ECO:0000256" key="1">
    <source>
        <dbReference type="SAM" id="Phobius"/>
    </source>
</evidence>